<feature type="non-terminal residue" evidence="1">
    <location>
        <position position="77"/>
    </location>
</feature>
<keyword evidence="2" id="KW-1185">Reference proteome</keyword>
<evidence type="ECO:0000313" key="2">
    <source>
        <dbReference type="Proteomes" id="UP000237347"/>
    </source>
</evidence>
<sequence>MARRSTLHNKSPPNVVGTLLYSSFSDLHSLAWLQTSSHTSQMNFINVPPLQLIRMLTFGPVYPISSLCLQPLSIPSW</sequence>
<gene>
    <name evidence="1" type="ORF">CFP56_005482</name>
</gene>
<dbReference type="AlphaFoldDB" id="A0AAW0IFR8"/>
<name>A0AAW0IFR8_QUESU</name>
<evidence type="ECO:0000313" key="1">
    <source>
        <dbReference type="EMBL" id="KAK7813315.1"/>
    </source>
</evidence>
<comment type="caution">
    <text evidence="1">The sequence shown here is derived from an EMBL/GenBank/DDBJ whole genome shotgun (WGS) entry which is preliminary data.</text>
</comment>
<dbReference type="Proteomes" id="UP000237347">
    <property type="component" value="Unassembled WGS sequence"/>
</dbReference>
<reference evidence="1 2" key="1">
    <citation type="journal article" date="2018" name="Sci. Data">
        <title>The draft genome sequence of cork oak.</title>
        <authorList>
            <person name="Ramos A.M."/>
            <person name="Usie A."/>
            <person name="Barbosa P."/>
            <person name="Barros P.M."/>
            <person name="Capote T."/>
            <person name="Chaves I."/>
            <person name="Simoes F."/>
            <person name="Abreu I."/>
            <person name="Carrasquinho I."/>
            <person name="Faro C."/>
            <person name="Guimaraes J.B."/>
            <person name="Mendonca D."/>
            <person name="Nobrega F."/>
            <person name="Rodrigues L."/>
            <person name="Saibo N.J.M."/>
            <person name="Varela M.C."/>
            <person name="Egas C."/>
            <person name="Matos J."/>
            <person name="Miguel C.M."/>
            <person name="Oliveira M.M."/>
            <person name="Ricardo C.P."/>
            <person name="Goncalves S."/>
        </authorList>
    </citation>
    <scope>NUCLEOTIDE SEQUENCE [LARGE SCALE GENOMIC DNA]</scope>
    <source>
        <strain evidence="2">cv. HL8</strain>
    </source>
</reference>
<organism evidence="1 2">
    <name type="scientific">Quercus suber</name>
    <name type="common">Cork oak</name>
    <dbReference type="NCBI Taxonomy" id="58331"/>
    <lineage>
        <taxon>Eukaryota</taxon>
        <taxon>Viridiplantae</taxon>
        <taxon>Streptophyta</taxon>
        <taxon>Embryophyta</taxon>
        <taxon>Tracheophyta</taxon>
        <taxon>Spermatophyta</taxon>
        <taxon>Magnoliopsida</taxon>
        <taxon>eudicotyledons</taxon>
        <taxon>Gunneridae</taxon>
        <taxon>Pentapetalae</taxon>
        <taxon>rosids</taxon>
        <taxon>fabids</taxon>
        <taxon>Fagales</taxon>
        <taxon>Fagaceae</taxon>
        <taxon>Quercus</taxon>
    </lineage>
</organism>
<accession>A0AAW0IFR8</accession>
<protein>
    <submittedName>
        <fullName evidence="1">Uncharacterized protein</fullName>
    </submittedName>
</protein>
<proteinExistence type="predicted"/>
<dbReference type="EMBL" id="PKMF04001274">
    <property type="protein sequence ID" value="KAK7813315.1"/>
    <property type="molecule type" value="Genomic_DNA"/>
</dbReference>